<accession>A0A0D0TKV3</accession>
<dbReference type="AlphaFoldDB" id="A0A0D0TKV3"/>
<keyword evidence="1" id="KW-1133">Transmembrane helix</keyword>
<evidence type="ECO:0000256" key="1">
    <source>
        <dbReference type="SAM" id="Phobius"/>
    </source>
</evidence>
<evidence type="ECO:0000313" key="3">
    <source>
        <dbReference type="Proteomes" id="UP000032210"/>
    </source>
</evidence>
<dbReference type="Pfam" id="PF04964">
    <property type="entry name" value="Flp_Fap"/>
    <property type="match status" value="1"/>
</dbReference>
<dbReference type="InterPro" id="IPR007047">
    <property type="entry name" value="Flp_Fap"/>
</dbReference>
<dbReference type="EMBL" id="JXCQ01000025">
    <property type="protein sequence ID" value="KIR21505.1"/>
    <property type="molecule type" value="Genomic_DNA"/>
</dbReference>
<sequence>MILDLFLKFYIHAQLFLRRRDGASAIEYVIIVAIVALVIIGFGTGLGDKIKGVFEQVSDALPAAT</sequence>
<dbReference type="Proteomes" id="UP000032210">
    <property type="component" value="Unassembled WGS sequence"/>
</dbReference>
<comment type="caution">
    <text evidence="2">The sequence shown here is derived from an EMBL/GenBank/DDBJ whole genome shotgun (WGS) entry which is preliminary data.</text>
</comment>
<dbReference type="RefSeq" id="WP_043049504.1">
    <property type="nucleotide sequence ID" value="NZ_JXCQ01000025.1"/>
</dbReference>
<reference evidence="2 3" key="1">
    <citation type="submission" date="2015-01" db="EMBL/GenBank/DDBJ databases">
        <title>Genome sequence of the beneficial rhizobacterium Pseudomonas fluorescens 2-79.</title>
        <authorList>
            <person name="Thuermer A."/>
            <person name="Daniel R."/>
        </authorList>
    </citation>
    <scope>NUCLEOTIDE SEQUENCE [LARGE SCALE GENOMIC DNA]</scope>
    <source>
        <strain evidence="2 3">2-79</strain>
    </source>
</reference>
<gene>
    <name evidence="2" type="ORF">PFLU3_31070</name>
</gene>
<dbReference type="PATRIC" id="fig|294.125.peg.3185"/>
<keyword evidence="1" id="KW-0812">Transmembrane</keyword>
<evidence type="ECO:0000313" key="2">
    <source>
        <dbReference type="EMBL" id="KIR21505.1"/>
    </source>
</evidence>
<name>A0A0D0TKV3_PSEFL</name>
<organism evidence="2 3">
    <name type="scientific">Pseudomonas fluorescens</name>
    <dbReference type="NCBI Taxonomy" id="294"/>
    <lineage>
        <taxon>Bacteria</taxon>
        <taxon>Pseudomonadati</taxon>
        <taxon>Pseudomonadota</taxon>
        <taxon>Gammaproteobacteria</taxon>
        <taxon>Pseudomonadales</taxon>
        <taxon>Pseudomonadaceae</taxon>
        <taxon>Pseudomonas</taxon>
    </lineage>
</organism>
<protein>
    <submittedName>
        <fullName evidence="2">Flp/Fap pilin component</fullName>
    </submittedName>
</protein>
<feature type="transmembrane region" description="Helical" evidence="1">
    <location>
        <begin position="25"/>
        <end position="46"/>
    </location>
</feature>
<proteinExistence type="predicted"/>
<keyword evidence="1" id="KW-0472">Membrane</keyword>